<dbReference type="InterPro" id="IPR020094">
    <property type="entry name" value="TruA/RsuA/RluB/E/F_N"/>
</dbReference>
<keyword evidence="2 4" id="KW-0819">tRNA processing</keyword>
<accession>A0A5S5BQG6</accession>
<dbReference type="SUPFAM" id="SSF55120">
    <property type="entry name" value="Pseudouridine synthase"/>
    <property type="match status" value="1"/>
</dbReference>
<dbReference type="PANTHER" id="PTHR11142">
    <property type="entry name" value="PSEUDOURIDYLATE SYNTHASE"/>
    <property type="match status" value="1"/>
</dbReference>
<dbReference type="InterPro" id="IPR020095">
    <property type="entry name" value="PsdUridine_synth_TruA_C"/>
</dbReference>
<dbReference type="OrthoDB" id="9811823at2"/>
<comment type="function">
    <text evidence="4">Formation of pseudouridine at positions 38, 39 and 40 in the anticodon stem and loop of transfer RNAs.</text>
</comment>
<dbReference type="InterPro" id="IPR020103">
    <property type="entry name" value="PsdUridine_synth_cat_dom_sf"/>
</dbReference>
<comment type="similarity">
    <text evidence="1 4 7">Belongs to the tRNA pseudouridine synthase TruA family.</text>
</comment>
<dbReference type="Proteomes" id="UP000323257">
    <property type="component" value="Unassembled WGS sequence"/>
</dbReference>
<dbReference type="Gene3D" id="3.30.70.660">
    <property type="entry name" value="Pseudouridine synthase I, catalytic domain, C-terminal subdomain"/>
    <property type="match status" value="1"/>
</dbReference>
<dbReference type="EMBL" id="VNHS01000022">
    <property type="protein sequence ID" value="TYP67783.1"/>
    <property type="molecule type" value="Genomic_DNA"/>
</dbReference>
<dbReference type="GO" id="GO:0160147">
    <property type="term" value="F:tRNA pseudouridine(38-40) synthase activity"/>
    <property type="evidence" value="ECO:0007669"/>
    <property type="project" value="UniProtKB-EC"/>
</dbReference>
<dbReference type="Pfam" id="PF01416">
    <property type="entry name" value="PseudoU_synth_1"/>
    <property type="match status" value="2"/>
</dbReference>
<evidence type="ECO:0000259" key="8">
    <source>
        <dbReference type="Pfam" id="PF01416"/>
    </source>
</evidence>
<gene>
    <name evidence="4" type="primary">truA</name>
    <name evidence="9" type="ORF">BCM02_12267</name>
</gene>
<dbReference type="GO" id="GO:0031119">
    <property type="term" value="P:tRNA pseudouridine synthesis"/>
    <property type="evidence" value="ECO:0007669"/>
    <property type="project" value="UniProtKB-UniRule"/>
</dbReference>
<dbReference type="InterPro" id="IPR001406">
    <property type="entry name" value="PsdUridine_synth_TruA"/>
</dbReference>
<dbReference type="AlphaFoldDB" id="A0A5S5BQG6"/>
<keyword evidence="10" id="KW-1185">Reference proteome</keyword>
<comment type="caution">
    <text evidence="4">Lacks conserved residue(s) required for the propagation of feature annotation.</text>
</comment>
<feature type="domain" description="Pseudouridine synthase I TruA alpha/beta" evidence="8">
    <location>
        <begin position="146"/>
        <end position="245"/>
    </location>
</feature>
<dbReference type="PIRSF" id="PIRSF001430">
    <property type="entry name" value="tRNA_psdUrid_synth"/>
    <property type="match status" value="1"/>
</dbReference>
<name>A0A5S5BQG6_9BACL</name>
<evidence type="ECO:0000256" key="1">
    <source>
        <dbReference type="ARBA" id="ARBA00009375"/>
    </source>
</evidence>
<evidence type="ECO:0000256" key="3">
    <source>
        <dbReference type="ARBA" id="ARBA00023235"/>
    </source>
</evidence>
<evidence type="ECO:0000313" key="9">
    <source>
        <dbReference type="EMBL" id="TYP67783.1"/>
    </source>
</evidence>
<feature type="active site" description="Nucleophile" evidence="4 5">
    <location>
        <position position="52"/>
    </location>
</feature>
<sequence length="246" mass="27441">MKNVRMTVAYDGTHYHGFQTQPSGKTIQDQLEAGIHMLTGEEIRIIGSGRTDAGVHARAQVFNFHTESRIPIDRWAIALNSRLPDDIVIQFAEEVQEDFHARFSAKRKTYRYAIDTNKFPNVFTRHYRFHHHAPLDVAAMREGLAALIGEHDFTSFASPQSTQSSHVRTIFDASLVQNQDGLDLFVTGNGFLYNMVRIIAGTAISIGEGKMSASDIPAILAACDRTKAGPTAMAHGLMLWHVEYPE</sequence>
<dbReference type="GO" id="GO:0003723">
    <property type="term" value="F:RNA binding"/>
    <property type="evidence" value="ECO:0007669"/>
    <property type="project" value="InterPro"/>
</dbReference>
<reference evidence="9 10" key="1">
    <citation type="submission" date="2019-07" db="EMBL/GenBank/DDBJ databases">
        <title>Genomic Encyclopedia of Type Strains, Phase III (KMG-III): the genomes of soil and plant-associated and newly described type strains.</title>
        <authorList>
            <person name="Whitman W."/>
        </authorList>
    </citation>
    <scope>NUCLEOTIDE SEQUENCE [LARGE SCALE GENOMIC DNA]</scope>
    <source>
        <strain evidence="9 10">BL24</strain>
    </source>
</reference>
<dbReference type="EC" id="5.4.99.12" evidence="4"/>
<comment type="caution">
    <text evidence="9">The sequence shown here is derived from an EMBL/GenBank/DDBJ whole genome shotgun (WGS) entry which is preliminary data.</text>
</comment>
<organism evidence="9 10">
    <name type="scientific">Paenibacillus methanolicus</name>
    <dbReference type="NCBI Taxonomy" id="582686"/>
    <lineage>
        <taxon>Bacteria</taxon>
        <taxon>Bacillati</taxon>
        <taxon>Bacillota</taxon>
        <taxon>Bacilli</taxon>
        <taxon>Bacillales</taxon>
        <taxon>Paenibacillaceae</taxon>
        <taxon>Paenibacillus</taxon>
    </lineage>
</organism>
<evidence type="ECO:0000256" key="2">
    <source>
        <dbReference type="ARBA" id="ARBA00022694"/>
    </source>
</evidence>
<dbReference type="NCBIfam" id="TIGR00071">
    <property type="entry name" value="hisT_truA"/>
    <property type="match status" value="1"/>
</dbReference>
<evidence type="ECO:0000256" key="7">
    <source>
        <dbReference type="RuleBase" id="RU003792"/>
    </source>
</evidence>
<evidence type="ECO:0000313" key="10">
    <source>
        <dbReference type="Proteomes" id="UP000323257"/>
    </source>
</evidence>
<dbReference type="InterPro" id="IPR020097">
    <property type="entry name" value="PsdUridine_synth_TruA_a/b_dom"/>
</dbReference>
<evidence type="ECO:0000256" key="6">
    <source>
        <dbReference type="PIRSR" id="PIRSR001430-2"/>
    </source>
</evidence>
<comment type="catalytic activity">
    <reaction evidence="4 7">
        <text>uridine(38/39/40) in tRNA = pseudouridine(38/39/40) in tRNA</text>
        <dbReference type="Rhea" id="RHEA:22376"/>
        <dbReference type="Rhea" id="RHEA-COMP:10085"/>
        <dbReference type="Rhea" id="RHEA-COMP:10087"/>
        <dbReference type="ChEBI" id="CHEBI:65314"/>
        <dbReference type="ChEBI" id="CHEBI:65315"/>
        <dbReference type="EC" id="5.4.99.12"/>
    </reaction>
</comment>
<dbReference type="PANTHER" id="PTHR11142:SF0">
    <property type="entry name" value="TRNA PSEUDOURIDINE SYNTHASE-LIKE 1"/>
    <property type="match status" value="1"/>
</dbReference>
<comment type="subunit">
    <text evidence="4">Homodimer.</text>
</comment>
<evidence type="ECO:0000256" key="4">
    <source>
        <dbReference type="HAMAP-Rule" id="MF_00171"/>
    </source>
</evidence>
<protein>
    <recommendedName>
        <fullName evidence="4">tRNA pseudouridine synthase A</fullName>
        <ecNumber evidence="4">5.4.99.12</ecNumber>
    </recommendedName>
    <alternativeName>
        <fullName evidence="4">tRNA pseudouridine(38-40) synthase</fullName>
    </alternativeName>
    <alternativeName>
        <fullName evidence="4">tRNA pseudouridylate synthase I</fullName>
    </alternativeName>
    <alternativeName>
        <fullName evidence="4">tRNA-uridine isomerase I</fullName>
    </alternativeName>
</protein>
<dbReference type="RefSeq" id="WP_148933648.1">
    <property type="nucleotide sequence ID" value="NZ_VNHS01000022.1"/>
</dbReference>
<dbReference type="FunFam" id="3.30.70.580:FF:000001">
    <property type="entry name" value="tRNA pseudouridine synthase A"/>
    <property type="match status" value="1"/>
</dbReference>
<dbReference type="HAMAP" id="MF_00171">
    <property type="entry name" value="TruA"/>
    <property type="match status" value="1"/>
</dbReference>
<dbReference type="CDD" id="cd02570">
    <property type="entry name" value="PseudoU_synth_EcTruA"/>
    <property type="match status" value="1"/>
</dbReference>
<feature type="domain" description="Pseudouridine synthase I TruA alpha/beta" evidence="8">
    <location>
        <begin position="8"/>
        <end position="103"/>
    </location>
</feature>
<keyword evidence="3 4" id="KW-0413">Isomerase</keyword>
<proteinExistence type="inferred from homology"/>
<feature type="binding site" evidence="4 6">
    <location>
        <position position="110"/>
    </location>
    <ligand>
        <name>substrate</name>
    </ligand>
</feature>
<dbReference type="Gene3D" id="3.30.70.580">
    <property type="entry name" value="Pseudouridine synthase I, catalytic domain, N-terminal subdomain"/>
    <property type="match status" value="1"/>
</dbReference>
<evidence type="ECO:0000256" key="5">
    <source>
        <dbReference type="PIRSR" id="PIRSR001430-1"/>
    </source>
</evidence>